<dbReference type="AlphaFoldDB" id="A0AAW0A5M3"/>
<dbReference type="PANTHER" id="PTHR38926:SF5">
    <property type="entry name" value="F-BOX AND LEUCINE-RICH REPEAT PROTEIN 6"/>
    <property type="match status" value="1"/>
</dbReference>
<organism evidence="1 2">
    <name type="scientific">Favolaschia claudopus</name>
    <dbReference type="NCBI Taxonomy" id="2862362"/>
    <lineage>
        <taxon>Eukaryota</taxon>
        <taxon>Fungi</taxon>
        <taxon>Dikarya</taxon>
        <taxon>Basidiomycota</taxon>
        <taxon>Agaricomycotina</taxon>
        <taxon>Agaricomycetes</taxon>
        <taxon>Agaricomycetidae</taxon>
        <taxon>Agaricales</taxon>
        <taxon>Marasmiineae</taxon>
        <taxon>Mycenaceae</taxon>
        <taxon>Favolaschia</taxon>
    </lineage>
</organism>
<accession>A0AAW0A5M3</accession>
<sequence length="500" mass="56445">IEKLEETRRELSTYVDAHKALISPIRRMPPDILSEIFIACLPTHRNCVMSATEPPVLLGRVCSSWRALSMETPRLWSSLHVVEVNQQFKGYGDISDKLTLRVETMKMWLMRSGQCPLSISLQGQFYRSPNYTPPLTTAIADEPVRDEENPINLFLAELIQFASRWRRVGFVLTSDALHALGHLTVEDVPLLEDFSVSVTDRVGLVPTDGPSDFRWADLELLKSPLLTRFSGSGRDFDNLRPIPLRWGVLRELSIGGPAWESGLDDERMLELLSMCPQLRSCKLVVNVSPDPLEHPLVELPCLHTLHMDSISVSSSVLDKLSFPKLHTLVFRGDNKRLPAFVSSCSRLASLTVEATSFDTSAVEETLRALPSTTRHVSLHEYDYNMHHRALDDRVLEILAQTPPELESLDIGINSTVSDMAIEQFVIKRMAMGETPSLKHLRVLLGRPMKLDIKTNLKQYTERGLELVLSYAEAQASDWSPWYGLQDAPSRWGPAWGFPIW</sequence>
<gene>
    <name evidence="1" type="ORF">R3P38DRAFT_3049181</name>
</gene>
<evidence type="ECO:0008006" key="3">
    <source>
        <dbReference type="Google" id="ProtNLM"/>
    </source>
</evidence>
<dbReference type="SUPFAM" id="SSF52047">
    <property type="entry name" value="RNI-like"/>
    <property type="match status" value="1"/>
</dbReference>
<name>A0AAW0A5M3_9AGAR</name>
<dbReference type="Gene3D" id="3.80.10.10">
    <property type="entry name" value="Ribonuclease Inhibitor"/>
    <property type="match status" value="1"/>
</dbReference>
<dbReference type="PANTHER" id="PTHR38926">
    <property type="entry name" value="F-BOX DOMAIN CONTAINING PROTEIN, EXPRESSED"/>
    <property type="match status" value="1"/>
</dbReference>
<dbReference type="Proteomes" id="UP001362999">
    <property type="component" value="Unassembled WGS sequence"/>
</dbReference>
<feature type="non-terminal residue" evidence="1">
    <location>
        <position position="1"/>
    </location>
</feature>
<keyword evidence="2" id="KW-1185">Reference proteome</keyword>
<evidence type="ECO:0000313" key="2">
    <source>
        <dbReference type="Proteomes" id="UP001362999"/>
    </source>
</evidence>
<dbReference type="EMBL" id="JAWWNJ010000083">
    <property type="protein sequence ID" value="KAK7001449.1"/>
    <property type="molecule type" value="Genomic_DNA"/>
</dbReference>
<dbReference type="InterPro" id="IPR032675">
    <property type="entry name" value="LRR_dom_sf"/>
</dbReference>
<dbReference type="Gene3D" id="1.20.1280.50">
    <property type="match status" value="1"/>
</dbReference>
<comment type="caution">
    <text evidence="1">The sequence shown here is derived from an EMBL/GenBank/DDBJ whole genome shotgun (WGS) entry which is preliminary data.</text>
</comment>
<protein>
    <recommendedName>
        <fullName evidence="3">F-box domain-containing protein</fullName>
    </recommendedName>
</protein>
<proteinExistence type="predicted"/>
<evidence type="ECO:0000313" key="1">
    <source>
        <dbReference type="EMBL" id="KAK7001449.1"/>
    </source>
</evidence>
<reference evidence="1 2" key="1">
    <citation type="journal article" date="2024" name="J Genomics">
        <title>Draft genome sequencing and assembly of Favolaschia claudopus CIRM-BRFM 2984 isolated from oak limbs.</title>
        <authorList>
            <person name="Navarro D."/>
            <person name="Drula E."/>
            <person name="Chaduli D."/>
            <person name="Cazenave R."/>
            <person name="Ahrendt S."/>
            <person name="Wang J."/>
            <person name="Lipzen A."/>
            <person name="Daum C."/>
            <person name="Barry K."/>
            <person name="Grigoriev I.V."/>
            <person name="Favel A."/>
            <person name="Rosso M.N."/>
            <person name="Martin F."/>
        </authorList>
    </citation>
    <scope>NUCLEOTIDE SEQUENCE [LARGE SCALE GENOMIC DNA]</scope>
    <source>
        <strain evidence="1 2">CIRM-BRFM 2984</strain>
    </source>
</reference>